<feature type="transmembrane region" description="Helical" evidence="10">
    <location>
        <begin position="192"/>
        <end position="214"/>
    </location>
</feature>
<dbReference type="Proteomes" id="UP000009374">
    <property type="component" value="Unassembled WGS sequence"/>
</dbReference>
<dbReference type="GO" id="GO:0008168">
    <property type="term" value="F:methyltransferase activity"/>
    <property type="evidence" value="ECO:0007669"/>
    <property type="project" value="UniProtKB-KW"/>
</dbReference>
<evidence type="ECO:0000256" key="1">
    <source>
        <dbReference type="ARBA" id="ARBA00004429"/>
    </source>
</evidence>
<comment type="catalytic activity">
    <reaction evidence="9">
        <text>Typically cleaves a -Gly-|-Phe- bond to release an N-terminal, basic peptide of 5-8 residues from type IV prepilin, and then N-methylates the new N-terminal amino group, the methyl donor being S-adenosyl-L-methionine.</text>
        <dbReference type="EC" id="3.4.23.43"/>
    </reaction>
</comment>
<gene>
    <name evidence="13" type="ORF">UBAL3_92050192</name>
</gene>
<evidence type="ECO:0000256" key="2">
    <source>
        <dbReference type="ARBA" id="ARBA00005801"/>
    </source>
</evidence>
<dbReference type="EC" id="2.1.1.-" evidence="9"/>
<feature type="domain" description="Prepilin type IV endopeptidase peptidase" evidence="11">
    <location>
        <begin position="105"/>
        <end position="209"/>
    </location>
</feature>
<dbReference type="Gene3D" id="1.20.120.1220">
    <property type="match status" value="1"/>
</dbReference>
<evidence type="ECO:0000256" key="3">
    <source>
        <dbReference type="ARBA" id="ARBA00022475"/>
    </source>
</evidence>
<keyword evidence="14" id="KW-1185">Reference proteome</keyword>
<organism evidence="13 14">
    <name type="scientific">Leptospirillum ferrodiazotrophum</name>
    <dbReference type="NCBI Taxonomy" id="412449"/>
    <lineage>
        <taxon>Bacteria</taxon>
        <taxon>Pseudomonadati</taxon>
        <taxon>Nitrospirota</taxon>
        <taxon>Nitrospiria</taxon>
        <taxon>Nitrospirales</taxon>
        <taxon>Nitrospiraceae</taxon>
        <taxon>Leptospirillum</taxon>
    </lineage>
</organism>
<keyword evidence="9" id="KW-0645">Protease</keyword>
<comment type="similarity">
    <text evidence="2 8">Belongs to the peptidase A24 family.</text>
</comment>
<evidence type="ECO:0000256" key="6">
    <source>
        <dbReference type="ARBA" id="ARBA00022989"/>
    </source>
</evidence>
<dbReference type="GO" id="GO:0006465">
    <property type="term" value="P:signal peptide processing"/>
    <property type="evidence" value="ECO:0007669"/>
    <property type="project" value="TreeGrafter"/>
</dbReference>
<keyword evidence="5 9" id="KW-0812">Transmembrane</keyword>
<keyword evidence="9" id="KW-0378">Hydrolase</keyword>
<sequence length="261" mass="27938">MSHLLTIPLVILGGGIWGSFLGVLAIRIPQKISIFWPGSRCDHCDHPLSVSELIPFLSWIYLRGRCRTCHHRILMDIPFAEVATALFFLLLLEISPSPLSGIRDLIFFSFALPLTLIDSRYKRLPHNLTIPCMACGILLGGVAHGSHGLLDALFGALAGFIPVALIATAYPRGIGMGDAFWLSAIGSFTGPGALTLVLLVASATGIVATLIVYLTKHRNSALSLFSLAMPFGPFLSLGGILTLMIPGIAHLFNATLLEALS</sequence>
<evidence type="ECO:0000256" key="5">
    <source>
        <dbReference type="ARBA" id="ARBA00022692"/>
    </source>
</evidence>
<dbReference type="EMBL" id="GG693873">
    <property type="protein sequence ID" value="EES52821.1"/>
    <property type="molecule type" value="Genomic_DNA"/>
</dbReference>
<evidence type="ECO:0000256" key="9">
    <source>
        <dbReference type="RuleBase" id="RU003794"/>
    </source>
</evidence>
<dbReference type="GO" id="GO:0005886">
    <property type="term" value="C:plasma membrane"/>
    <property type="evidence" value="ECO:0007669"/>
    <property type="project" value="UniProtKB-SubCell"/>
</dbReference>
<keyword evidence="9" id="KW-0511">Multifunctional enzyme</keyword>
<keyword evidence="9" id="KW-0489">Methyltransferase</keyword>
<evidence type="ECO:0000313" key="13">
    <source>
        <dbReference type="EMBL" id="EES52821.1"/>
    </source>
</evidence>
<evidence type="ECO:0000256" key="8">
    <source>
        <dbReference type="RuleBase" id="RU003793"/>
    </source>
</evidence>
<dbReference type="EC" id="3.4.23.43" evidence="9"/>
<feature type="transmembrane region" description="Helical" evidence="10">
    <location>
        <begin position="6"/>
        <end position="26"/>
    </location>
</feature>
<keyword evidence="9" id="KW-0808">Transferase</keyword>
<evidence type="ECO:0000259" key="11">
    <source>
        <dbReference type="Pfam" id="PF01478"/>
    </source>
</evidence>
<evidence type="ECO:0000259" key="12">
    <source>
        <dbReference type="Pfam" id="PF06750"/>
    </source>
</evidence>
<dbReference type="GO" id="GO:0032259">
    <property type="term" value="P:methylation"/>
    <property type="evidence" value="ECO:0007669"/>
    <property type="project" value="UniProtKB-KW"/>
</dbReference>
<feature type="transmembrane region" description="Helical" evidence="10">
    <location>
        <begin position="128"/>
        <end position="146"/>
    </location>
</feature>
<protein>
    <recommendedName>
        <fullName evidence="9">Prepilin leader peptidase/N-methyltransferase</fullName>
        <ecNumber evidence="9">2.1.1.-</ecNumber>
        <ecNumber evidence="9">3.4.23.43</ecNumber>
    </recommendedName>
</protein>
<proteinExistence type="inferred from homology"/>
<dbReference type="PANTHER" id="PTHR30487:SF0">
    <property type="entry name" value="PREPILIN LEADER PEPTIDASE_N-METHYLTRANSFERASE-RELATED"/>
    <property type="match status" value="1"/>
</dbReference>
<dbReference type="PRINTS" id="PR00864">
    <property type="entry name" value="PREPILNPTASE"/>
</dbReference>
<feature type="domain" description="Prepilin peptidase A24 N-terminal" evidence="12">
    <location>
        <begin position="14"/>
        <end position="91"/>
    </location>
</feature>
<dbReference type="InterPro" id="IPR050882">
    <property type="entry name" value="Prepilin_peptidase/N-MTase"/>
</dbReference>
<evidence type="ECO:0000256" key="7">
    <source>
        <dbReference type="ARBA" id="ARBA00023136"/>
    </source>
</evidence>
<dbReference type="InterPro" id="IPR000045">
    <property type="entry name" value="Prepilin_IV_endopep_pep"/>
</dbReference>
<keyword evidence="7 10" id="KW-0472">Membrane</keyword>
<comment type="subcellular location">
    <subcellularLocation>
        <location evidence="1">Cell inner membrane</location>
        <topology evidence="1">Multi-pass membrane protein</topology>
    </subcellularLocation>
    <subcellularLocation>
        <location evidence="9">Cell membrane</location>
        <topology evidence="9">Multi-pass membrane protein</topology>
    </subcellularLocation>
</comment>
<evidence type="ECO:0000256" key="4">
    <source>
        <dbReference type="ARBA" id="ARBA00022519"/>
    </source>
</evidence>
<feature type="transmembrane region" description="Helical" evidence="10">
    <location>
        <begin position="152"/>
        <end position="171"/>
    </location>
</feature>
<dbReference type="PANTHER" id="PTHR30487">
    <property type="entry name" value="TYPE 4 PREPILIN-LIKE PROTEINS LEADER PEPTIDE-PROCESSING ENZYME"/>
    <property type="match status" value="1"/>
</dbReference>
<reference evidence="13 14" key="1">
    <citation type="journal article" date="2009" name="Appl. Environ. Microbiol.">
        <title>Community genomic and proteomic analyses of chemoautotrophic iron-oxidizing "Leptospirillum rubarum" (Group II) and "Leptospirillum ferrodiazotrophum" (Group III) bacteria in acid mine drainage biofilms.</title>
        <authorList>
            <person name="Goltsman D.S."/>
            <person name="Denef V.J."/>
            <person name="Singer S.W."/>
            <person name="VerBerkmoes N.C."/>
            <person name="Lefsrud M."/>
            <person name="Mueller R.S."/>
            <person name="Dick G.J."/>
            <person name="Sun C.L."/>
            <person name="Wheeler K.E."/>
            <person name="Zemla A."/>
            <person name="Baker B.J."/>
            <person name="Hauser L."/>
            <person name="Land M."/>
            <person name="Shah M.B."/>
            <person name="Thelen M.P."/>
            <person name="Hettich R.L."/>
            <person name="Banfield J.F."/>
        </authorList>
    </citation>
    <scope>NUCLEOTIDE SEQUENCE [LARGE SCALE GENOMIC DNA]</scope>
</reference>
<dbReference type="AlphaFoldDB" id="C6HXJ2"/>
<accession>C6HXJ2</accession>
<keyword evidence="3" id="KW-1003">Cell membrane</keyword>
<dbReference type="GO" id="GO:0004190">
    <property type="term" value="F:aspartic-type endopeptidase activity"/>
    <property type="evidence" value="ECO:0007669"/>
    <property type="project" value="UniProtKB-EC"/>
</dbReference>
<keyword evidence="4" id="KW-0997">Cell inner membrane</keyword>
<name>C6HXJ2_9BACT</name>
<dbReference type="Pfam" id="PF06750">
    <property type="entry name" value="A24_N_bact"/>
    <property type="match status" value="1"/>
</dbReference>
<evidence type="ECO:0000313" key="14">
    <source>
        <dbReference type="Proteomes" id="UP000009374"/>
    </source>
</evidence>
<comment type="function">
    <text evidence="9">Plays an essential role in type IV pili and type II pseudopili formation by proteolytically removing the leader sequence from substrate proteins and subsequently monomethylating the alpha-amino group of the newly exposed N-terminal phenylalanine.</text>
</comment>
<dbReference type="InterPro" id="IPR014032">
    <property type="entry name" value="Peptidase_A24A_bac"/>
</dbReference>
<dbReference type="Pfam" id="PF01478">
    <property type="entry name" value="Peptidase_A24"/>
    <property type="match status" value="1"/>
</dbReference>
<evidence type="ECO:0000256" key="10">
    <source>
        <dbReference type="SAM" id="Phobius"/>
    </source>
</evidence>
<feature type="transmembrane region" description="Helical" evidence="10">
    <location>
        <begin position="73"/>
        <end position="92"/>
    </location>
</feature>
<dbReference type="InterPro" id="IPR010627">
    <property type="entry name" value="Prepilin_pept_A24_N"/>
</dbReference>
<keyword evidence="6 10" id="KW-1133">Transmembrane helix</keyword>